<comment type="caution">
    <text evidence="2">The sequence shown here is derived from an EMBL/GenBank/DDBJ whole genome shotgun (WGS) entry which is preliminary data.</text>
</comment>
<proteinExistence type="predicted"/>
<feature type="region of interest" description="Disordered" evidence="1">
    <location>
        <begin position="198"/>
        <end position="225"/>
    </location>
</feature>
<gene>
    <name evidence="2" type="ORF">JI62_02585</name>
</gene>
<evidence type="ECO:0000313" key="2">
    <source>
        <dbReference type="EMBL" id="OWV31251.1"/>
    </source>
</evidence>
<dbReference type="Proteomes" id="UP000197334">
    <property type="component" value="Unassembled WGS sequence"/>
</dbReference>
<organism evidence="2 3">
    <name type="scientific">Halomonas campaniensis</name>
    <dbReference type="NCBI Taxonomy" id="213554"/>
    <lineage>
        <taxon>Bacteria</taxon>
        <taxon>Pseudomonadati</taxon>
        <taxon>Pseudomonadota</taxon>
        <taxon>Gammaproteobacteria</taxon>
        <taxon>Oceanospirillales</taxon>
        <taxon>Halomonadaceae</taxon>
        <taxon>Halomonas</taxon>
    </lineage>
</organism>
<reference evidence="2 3" key="1">
    <citation type="submission" date="2014-08" db="EMBL/GenBank/DDBJ databases">
        <title>Draft genome sequence of a novel L-asparaginase producing marine bacterium, Halomonas campaniensis.</title>
        <authorList>
            <person name="Sundarakrishnan B."/>
            <person name="Moushumi Priya A."/>
            <person name="Raman G."/>
            <person name="Sakthivel N."/>
            <person name="Park S."/>
            <person name="Jayachandran S."/>
        </authorList>
    </citation>
    <scope>NUCLEOTIDE SEQUENCE [LARGE SCALE GENOMIC DNA]</scope>
    <source>
        <strain evidence="2 3">SK03</strain>
    </source>
</reference>
<dbReference type="EMBL" id="JPUA01000004">
    <property type="protein sequence ID" value="OWV31251.1"/>
    <property type="molecule type" value="Genomic_DNA"/>
</dbReference>
<evidence type="ECO:0000313" key="3">
    <source>
        <dbReference type="Proteomes" id="UP000197334"/>
    </source>
</evidence>
<dbReference type="AlphaFoldDB" id="A0A246S461"/>
<evidence type="ECO:0000256" key="1">
    <source>
        <dbReference type="SAM" id="MobiDB-lite"/>
    </source>
</evidence>
<keyword evidence="3" id="KW-1185">Reference proteome</keyword>
<dbReference type="RefSeq" id="WP_088698681.1">
    <property type="nucleotide sequence ID" value="NZ_JPUA01000004.1"/>
</dbReference>
<feature type="compositionally biased region" description="Basic and acidic residues" evidence="1">
    <location>
        <begin position="214"/>
        <end position="225"/>
    </location>
</feature>
<protein>
    <submittedName>
        <fullName evidence="2">Uncharacterized protein</fullName>
    </submittedName>
</protein>
<name>A0A246S461_9GAMM</name>
<accession>A0A246S461</accession>
<sequence length="225" mass="25119">MSDKHVELSTVFFYPKGERPPSKVNLSECGPPMLAQNDDSITCLYGLRHRRLGFKQIHDFAEKNNLDYEVVDMKLPVREAPSTVNREDLGAQEVLSLARISGDVKQMLYEGMNINESLSRTEQQTKLIEMLSSNKDAINTLRDSLHSNEVPLVIHPTRLSEGEESIAVANLAKSSCSRLVGINCRTKKGIEIVNDLGSPDNEVKDLTRNNSNERSAEVVKKKPKG</sequence>